<evidence type="ECO:0000256" key="6">
    <source>
        <dbReference type="PIRSR" id="PIRSR620019-2"/>
    </source>
</evidence>
<dbReference type="InterPro" id="IPR001451">
    <property type="entry name" value="Hexapep"/>
</dbReference>
<dbReference type="GO" id="GO:0016746">
    <property type="term" value="F:acyltransferase activity"/>
    <property type="evidence" value="ECO:0007669"/>
    <property type="project" value="UniProtKB-KW"/>
</dbReference>
<dbReference type="eggNOG" id="COG0110">
    <property type="taxonomic scope" value="Bacteria"/>
</dbReference>
<feature type="binding site" evidence="6">
    <location>
        <position position="134"/>
    </location>
    <ligand>
        <name>acetyl-CoA</name>
        <dbReference type="ChEBI" id="CHEBI:57288"/>
    </ligand>
</feature>
<feature type="binding site" evidence="6">
    <location>
        <position position="155"/>
    </location>
    <ligand>
        <name>acetyl-CoA</name>
        <dbReference type="ChEBI" id="CHEBI:57288"/>
    </ligand>
</feature>
<feature type="domain" description="PglD N-terminal" evidence="7">
    <location>
        <begin position="2"/>
        <end position="73"/>
    </location>
</feature>
<dbReference type="PATRIC" id="fig|1107311.3.peg.2096"/>
<evidence type="ECO:0000256" key="5">
    <source>
        <dbReference type="PIRSR" id="PIRSR620019-1"/>
    </source>
</evidence>
<dbReference type="Pfam" id="PF17836">
    <property type="entry name" value="PglD_N"/>
    <property type="match status" value="1"/>
</dbReference>
<comment type="similarity">
    <text evidence="1">Belongs to the transferase hexapeptide repeat family.</text>
</comment>
<name>V6S662_9FLAO</name>
<comment type="caution">
    <text evidence="8">The sequence shown here is derived from an EMBL/GenBank/DDBJ whole genome shotgun (WGS) entry which is preliminary data.</text>
</comment>
<keyword evidence="2 8" id="KW-0808">Transferase</keyword>
<organism evidence="8 9">
    <name type="scientific">Flavobacterium enshiense DK69</name>
    <dbReference type="NCBI Taxonomy" id="1107311"/>
    <lineage>
        <taxon>Bacteria</taxon>
        <taxon>Pseudomonadati</taxon>
        <taxon>Bacteroidota</taxon>
        <taxon>Flavobacteriia</taxon>
        <taxon>Flavobacteriales</taxon>
        <taxon>Flavobacteriaceae</taxon>
        <taxon>Flavobacterium</taxon>
    </lineage>
</organism>
<sequence length="201" mass="21015">MYLYGASGHSKVVIDILKAHAIEVKAVFDDAPSVTSIYDIPVLIPSNEDFKTQDSVIISIGDNAVRKKIAARLDMKFPNAIHPTAFVSEKTEIGPGTVIMPNAVVNAFASIGNHCIINSGAVIEHDCVLGNFVHVSPNAALAGGVILEEGCHVGIGASVVQGVRIGKWAIIGAGAVIINDVPDHAVVVGNPGKVKKYNTAF</sequence>
<dbReference type="EMBL" id="JRLZ01000001">
    <property type="protein sequence ID" value="KGO97175.1"/>
    <property type="molecule type" value="Genomic_DNA"/>
</dbReference>
<dbReference type="PANTHER" id="PTHR43300">
    <property type="entry name" value="ACETYLTRANSFERASE"/>
    <property type="match status" value="1"/>
</dbReference>
<feature type="site" description="Increases basicity of active site His" evidence="5">
    <location>
        <position position="126"/>
    </location>
</feature>
<evidence type="ECO:0000256" key="2">
    <source>
        <dbReference type="ARBA" id="ARBA00022679"/>
    </source>
</evidence>
<dbReference type="Proteomes" id="UP000030149">
    <property type="component" value="Unassembled WGS sequence"/>
</dbReference>
<dbReference type="RefSeq" id="WP_023574107.1">
    <property type="nucleotide sequence ID" value="NZ_AVCS01000015.1"/>
</dbReference>
<reference evidence="9" key="1">
    <citation type="submission" date="2013-09" db="EMBL/GenBank/DDBJ databases">
        <authorList>
            <person name="Zeng Z."/>
            <person name="Chen C."/>
        </authorList>
    </citation>
    <scope>NUCLEOTIDE SEQUENCE [LARGE SCALE GENOMIC DNA]</scope>
    <source>
        <strain evidence="9">DK69</strain>
    </source>
</reference>
<dbReference type="InterPro" id="IPR041561">
    <property type="entry name" value="PglD_N"/>
</dbReference>
<dbReference type="PANTHER" id="PTHR43300:SF7">
    <property type="entry name" value="UDP-N-ACETYLBACILLOSAMINE N-ACETYLTRANSFERASE"/>
    <property type="match status" value="1"/>
</dbReference>
<keyword evidence="4" id="KW-0012">Acyltransferase</keyword>
<feature type="active site" description="Proton acceptor" evidence="5">
    <location>
        <position position="125"/>
    </location>
</feature>
<evidence type="ECO:0000259" key="7">
    <source>
        <dbReference type="Pfam" id="PF17836"/>
    </source>
</evidence>
<evidence type="ECO:0000313" key="9">
    <source>
        <dbReference type="Proteomes" id="UP000030149"/>
    </source>
</evidence>
<dbReference type="PROSITE" id="PS00101">
    <property type="entry name" value="HEXAPEP_TRANSFERASES"/>
    <property type="match status" value="1"/>
</dbReference>
<feature type="binding site" evidence="6">
    <location>
        <position position="61"/>
    </location>
    <ligand>
        <name>substrate</name>
    </ligand>
</feature>
<gene>
    <name evidence="8" type="ORF">Q767_00795</name>
</gene>
<keyword evidence="3" id="KW-0677">Repeat</keyword>
<evidence type="ECO:0000256" key="1">
    <source>
        <dbReference type="ARBA" id="ARBA00007274"/>
    </source>
</evidence>
<dbReference type="InterPro" id="IPR018357">
    <property type="entry name" value="Hexapep_transf_CS"/>
</dbReference>
<dbReference type="InterPro" id="IPR011004">
    <property type="entry name" value="Trimer_LpxA-like_sf"/>
</dbReference>
<dbReference type="Pfam" id="PF00132">
    <property type="entry name" value="Hexapep"/>
    <property type="match status" value="1"/>
</dbReference>
<dbReference type="Gene3D" id="2.160.10.10">
    <property type="entry name" value="Hexapeptide repeat proteins"/>
    <property type="match status" value="1"/>
</dbReference>
<proteinExistence type="inferred from homology"/>
<dbReference type="Gene3D" id="3.40.50.20">
    <property type="match status" value="1"/>
</dbReference>
<evidence type="ECO:0000313" key="8">
    <source>
        <dbReference type="EMBL" id="KGO97175.1"/>
    </source>
</evidence>
<dbReference type="OrthoDB" id="9794407at2"/>
<evidence type="ECO:0000256" key="4">
    <source>
        <dbReference type="ARBA" id="ARBA00023315"/>
    </source>
</evidence>
<dbReference type="InterPro" id="IPR050179">
    <property type="entry name" value="Trans_hexapeptide_repeat"/>
</dbReference>
<dbReference type="STRING" id="1107311.Q767_00795"/>
<feature type="binding site" evidence="6">
    <location>
        <begin position="7"/>
        <end position="9"/>
    </location>
    <ligand>
        <name>substrate</name>
    </ligand>
</feature>
<dbReference type="AlphaFoldDB" id="V6S662"/>
<evidence type="ECO:0000256" key="3">
    <source>
        <dbReference type="ARBA" id="ARBA00022737"/>
    </source>
</evidence>
<dbReference type="CDD" id="cd03360">
    <property type="entry name" value="LbH_AT_putative"/>
    <property type="match status" value="1"/>
</dbReference>
<keyword evidence="9" id="KW-1185">Reference proteome</keyword>
<dbReference type="NCBIfam" id="TIGR03570">
    <property type="entry name" value="NeuD_NnaD"/>
    <property type="match status" value="1"/>
</dbReference>
<dbReference type="InterPro" id="IPR020019">
    <property type="entry name" value="AcTrfase_PglD-like"/>
</dbReference>
<accession>V6S662</accession>
<dbReference type="SUPFAM" id="SSF51161">
    <property type="entry name" value="Trimeric LpxA-like enzymes"/>
    <property type="match status" value="1"/>
</dbReference>
<reference evidence="8 9" key="2">
    <citation type="journal article" date="2015" name="Stand. Genomic Sci.">
        <title>High quality draft genomic sequence of Flavobacterium enshiense DK69(T) and comparison among Flavobacterium genomes.</title>
        <authorList>
            <person name="Zeng Z."/>
            <person name="Chen C."/>
            <person name="Du H."/>
            <person name="Wang G."/>
            <person name="Li M."/>
        </authorList>
    </citation>
    <scope>NUCLEOTIDE SEQUENCE [LARGE SCALE GENOMIC DNA]</scope>
    <source>
        <strain evidence="8 9">DK69</strain>
    </source>
</reference>
<protein>
    <submittedName>
        <fullName evidence="8">Acetyltransferase</fullName>
    </submittedName>
</protein>